<keyword evidence="3" id="KW-1185">Reference proteome</keyword>
<evidence type="ECO:0000313" key="2">
    <source>
        <dbReference type="EMBL" id="KAK7361373.1"/>
    </source>
</evidence>
<name>A0AAN9N148_CANGL</name>
<sequence>MRPETETDDRTRGRSEPASNPLLRSCAVLLTRRDFKGCREFAHRVPRSDPNISFQLDQILAIADVLAASERRHSSSHYIDWYSILQLRPGDAAANRDLVRQQFKMLVRILDPNKNKFPLVGDALMRVREAWCVLSDPVRKAQFDREIHDATASFWTMCPYCWYLHQYERKYEDCTLRCVNCQRTFHGAAVRPPAPETVVEGKEQYYCYHVSLPLRYLVDDERRRFGRNDENKRNGMNDNTLGGGRKRLRIKTAANRMRMKRFVDRNSHSDLDGEEEKDGDVFVGVPLGK</sequence>
<evidence type="ECO:0000313" key="3">
    <source>
        <dbReference type="Proteomes" id="UP001367508"/>
    </source>
</evidence>
<dbReference type="InterPro" id="IPR036869">
    <property type="entry name" value="J_dom_sf"/>
</dbReference>
<comment type="caution">
    <text evidence="2">The sequence shown here is derived from an EMBL/GenBank/DDBJ whole genome shotgun (WGS) entry which is preliminary data.</text>
</comment>
<dbReference type="EMBL" id="JAYMYQ010000001">
    <property type="protein sequence ID" value="KAK7361373.1"/>
    <property type="molecule type" value="Genomic_DNA"/>
</dbReference>
<dbReference type="InterPro" id="IPR001623">
    <property type="entry name" value="DnaJ_domain"/>
</dbReference>
<dbReference type="InterPro" id="IPR053052">
    <property type="entry name" value="Imprinting_Balance_Reg"/>
</dbReference>
<protein>
    <recommendedName>
        <fullName evidence="1">J domain-containing protein</fullName>
    </recommendedName>
</protein>
<dbReference type="PANTHER" id="PTHR45496">
    <property type="entry name" value="CHAPERONE DNAJ-DOMAIN SUPERFAMILY PROTEIN"/>
    <property type="match status" value="1"/>
</dbReference>
<dbReference type="PROSITE" id="PS50076">
    <property type="entry name" value="DNAJ_2"/>
    <property type="match status" value="1"/>
</dbReference>
<dbReference type="Proteomes" id="UP001367508">
    <property type="component" value="Unassembled WGS sequence"/>
</dbReference>
<accession>A0AAN9N148</accession>
<dbReference type="CDD" id="cd06257">
    <property type="entry name" value="DnaJ"/>
    <property type="match status" value="1"/>
</dbReference>
<dbReference type="PANTHER" id="PTHR45496:SF9">
    <property type="entry name" value="CHAPERONE DNAJ-DOMAIN PROTEIN"/>
    <property type="match status" value="1"/>
</dbReference>
<dbReference type="Gene3D" id="1.10.287.110">
    <property type="entry name" value="DnaJ domain"/>
    <property type="match status" value="1"/>
</dbReference>
<proteinExistence type="predicted"/>
<evidence type="ECO:0000259" key="1">
    <source>
        <dbReference type="PROSITE" id="PS50076"/>
    </source>
</evidence>
<dbReference type="Pfam" id="PF00226">
    <property type="entry name" value="DnaJ"/>
    <property type="match status" value="1"/>
</dbReference>
<organism evidence="2 3">
    <name type="scientific">Canavalia gladiata</name>
    <name type="common">Sword bean</name>
    <name type="synonym">Dolichos gladiatus</name>
    <dbReference type="NCBI Taxonomy" id="3824"/>
    <lineage>
        <taxon>Eukaryota</taxon>
        <taxon>Viridiplantae</taxon>
        <taxon>Streptophyta</taxon>
        <taxon>Embryophyta</taxon>
        <taxon>Tracheophyta</taxon>
        <taxon>Spermatophyta</taxon>
        <taxon>Magnoliopsida</taxon>
        <taxon>eudicotyledons</taxon>
        <taxon>Gunneridae</taxon>
        <taxon>Pentapetalae</taxon>
        <taxon>rosids</taxon>
        <taxon>fabids</taxon>
        <taxon>Fabales</taxon>
        <taxon>Fabaceae</taxon>
        <taxon>Papilionoideae</taxon>
        <taxon>50 kb inversion clade</taxon>
        <taxon>NPAAA clade</taxon>
        <taxon>indigoferoid/millettioid clade</taxon>
        <taxon>Phaseoleae</taxon>
        <taxon>Canavalia</taxon>
    </lineage>
</organism>
<gene>
    <name evidence="2" type="ORF">VNO77_03429</name>
</gene>
<feature type="domain" description="J" evidence="1">
    <location>
        <begin position="80"/>
        <end position="152"/>
    </location>
</feature>
<dbReference type="AlphaFoldDB" id="A0AAN9N148"/>
<dbReference type="SUPFAM" id="SSF46565">
    <property type="entry name" value="Chaperone J-domain"/>
    <property type="match status" value="1"/>
</dbReference>
<reference evidence="2 3" key="1">
    <citation type="submission" date="2024-01" db="EMBL/GenBank/DDBJ databases">
        <title>The genomes of 5 underutilized Papilionoideae crops provide insights into root nodulation and disease resistanc.</title>
        <authorList>
            <person name="Jiang F."/>
        </authorList>
    </citation>
    <scope>NUCLEOTIDE SEQUENCE [LARGE SCALE GENOMIC DNA]</scope>
    <source>
        <strain evidence="2">LVBAO_FW01</strain>
        <tissue evidence="2">Leaves</tissue>
    </source>
</reference>